<reference evidence="2 3" key="1">
    <citation type="submission" date="2017-03" db="EMBL/GenBank/DDBJ databases">
        <title>WGS assembly of Porphyra umbilicalis.</title>
        <authorList>
            <person name="Brawley S.H."/>
            <person name="Blouin N.A."/>
            <person name="Ficko-Blean E."/>
            <person name="Wheeler G.L."/>
            <person name="Lohr M."/>
            <person name="Goodson H.V."/>
            <person name="Jenkins J.W."/>
            <person name="Blaby-Haas C.E."/>
            <person name="Helliwell K.E."/>
            <person name="Chan C."/>
            <person name="Marriage T."/>
            <person name="Bhattacharya D."/>
            <person name="Klein A.S."/>
            <person name="Badis Y."/>
            <person name="Brodie J."/>
            <person name="Cao Y."/>
            <person name="Collen J."/>
            <person name="Dittami S.M."/>
            <person name="Gachon C.M."/>
            <person name="Green B.R."/>
            <person name="Karpowicz S."/>
            <person name="Kim J.W."/>
            <person name="Kudahl U."/>
            <person name="Lin S."/>
            <person name="Michel G."/>
            <person name="Mittag M."/>
            <person name="Olson B.J."/>
            <person name="Pangilinan J."/>
            <person name="Peng Y."/>
            <person name="Qiu H."/>
            <person name="Shu S."/>
            <person name="Singer J.T."/>
            <person name="Smith A.G."/>
            <person name="Sprecher B.N."/>
            <person name="Wagner V."/>
            <person name="Wang W."/>
            <person name="Wang Z.-Y."/>
            <person name="Yan J."/>
            <person name="Yarish C."/>
            <person name="Zoeuner-Riek S."/>
            <person name="Zhuang Y."/>
            <person name="Zou Y."/>
            <person name="Lindquist E.A."/>
            <person name="Grimwood J."/>
            <person name="Barry K."/>
            <person name="Rokhsar D.S."/>
            <person name="Schmutz J."/>
            <person name="Stiller J.W."/>
            <person name="Grossman A.R."/>
            <person name="Prochnik S.E."/>
        </authorList>
    </citation>
    <scope>NUCLEOTIDE SEQUENCE [LARGE SCALE GENOMIC DNA]</scope>
    <source>
        <strain evidence="2">4086291</strain>
    </source>
</reference>
<dbReference type="EMBL" id="KV919570">
    <property type="protein sequence ID" value="OSX69409.1"/>
    <property type="molecule type" value="Genomic_DNA"/>
</dbReference>
<sequence length="442" mass="46447">MVNPPIRLIGGPPRNALLSDRDAMDFRSNMDTAVVVVNSMIGRYPLVFSIGALRVIRQTQDGLLVVPHLTAVAYSFWEVGPTGPGVGALTACHLVPPFDAVCRAESGAWGTTRLNAKPGEQMTVLKDTDRGSVVADAAGTTFYLVVGLRVSPATALTRAGFTLPFQTRLTALPFRGVLVYDGLVSGRPVPVRGAQAARLEAAYEAALAAGTVITGLIPSASAPPPPPPVRTDDLHAMSVPQLKAHLTAMGVSASHSFDKVTLVTMVAAERLTAAARRADTGEGSANAEGSMRQPVDEADLSPSEAAAVARLRLFPRRNKTAVIFKQVALHSGDDVAHPAAPHTVAVFFGGAAPLFSFSGAAPVPTTAELLEHLLDAVNRCRFVPELVSVDNRAAAAAVERVTRHAGVQTTYYPPPSVEERMLTANTTTAEMDLLATRCGAML</sequence>
<protein>
    <submittedName>
        <fullName evidence="2">Uncharacterized protein</fullName>
    </submittedName>
</protein>
<dbReference type="OrthoDB" id="54142at2759"/>
<evidence type="ECO:0000256" key="1">
    <source>
        <dbReference type="SAM" id="MobiDB-lite"/>
    </source>
</evidence>
<gene>
    <name evidence="2" type="ORF">BU14_1545s0002</name>
</gene>
<dbReference type="Proteomes" id="UP000218209">
    <property type="component" value="Unassembled WGS sequence"/>
</dbReference>
<proteinExistence type="predicted"/>
<organism evidence="2 3">
    <name type="scientific">Porphyra umbilicalis</name>
    <name type="common">Purple laver</name>
    <name type="synonym">Red alga</name>
    <dbReference type="NCBI Taxonomy" id="2786"/>
    <lineage>
        <taxon>Eukaryota</taxon>
        <taxon>Rhodophyta</taxon>
        <taxon>Bangiophyceae</taxon>
        <taxon>Bangiales</taxon>
        <taxon>Bangiaceae</taxon>
        <taxon>Porphyra</taxon>
    </lineage>
</organism>
<evidence type="ECO:0000313" key="3">
    <source>
        <dbReference type="Proteomes" id="UP000218209"/>
    </source>
</evidence>
<accession>A0A1X6NL88</accession>
<dbReference type="AlphaFoldDB" id="A0A1X6NL88"/>
<evidence type="ECO:0000313" key="2">
    <source>
        <dbReference type="EMBL" id="OSX69409.1"/>
    </source>
</evidence>
<keyword evidence="3" id="KW-1185">Reference proteome</keyword>
<name>A0A1X6NL88_PORUM</name>
<feature type="region of interest" description="Disordered" evidence="1">
    <location>
        <begin position="277"/>
        <end position="299"/>
    </location>
</feature>